<evidence type="ECO:0000313" key="4">
    <source>
        <dbReference type="Proteomes" id="UP000053825"/>
    </source>
</evidence>
<feature type="compositionally biased region" description="Basic and acidic residues" evidence="1">
    <location>
        <begin position="860"/>
        <end position="874"/>
    </location>
</feature>
<dbReference type="OrthoDB" id="7701848at2759"/>
<proteinExistence type="predicted"/>
<dbReference type="EMBL" id="KQ414755">
    <property type="protein sequence ID" value="KOC61713.1"/>
    <property type="molecule type" value="Genomic_DNA"/>
</dbReference>
<dbReference type="AlphaFoldDB" id="A0A0L7QST6"/>
<feature type="chain" id="PRO_5005574764" evidence="2">
    <location>
        <begin position="22"/>
        <end position="913"/>
    </location>
</feature>
<feature type="compositionally biased region" description="Basic and acidic residues" evidence="1">
    <location>
        <begin position="564"/>
        <end position="582"/>
    </location>
</feature>
<accession>A0A0L7QST6</accession>
<feature type="compositionally biased region" description="Polar residues" evidence="1">
    <location>
        <begin position="143"/>
        <end position="175"/>
    </location>
</feature>
<feature type="compositionally biased region" description="Polar residues" evidence="1">
    <location>
        <begin position="492"/>
        <end position="507"/>
    </location>
</feature>
<feature type="compositionally biased region" description="Basic and acidic residues" evidence="1">
    <location>
        <begin position="589"/>
        <end position="604"/>
    </location>
</feature>
<name>A0A0L7QST6_9HYME</name>
<feature type="region of interest" description="Disordered" evidence="1">
    <location>
        <begin position="860"/>
        <end position="895"/>
    </location>
</feature>
<feature type="compositionally biased region" description="Basic and acidic residues" evidence="1">
    <location>
        <begin position="350"/>
        <end position="366"/>
    </location>
</feature>
<feature type="region of interest" description="Disordered" evidence="1">
    <location>
        <begin position="545"/>
        <end position="604"/>
    </location>
</feature>
<feature type="compositionally biased region" description="Basic and acidic residues" evidence="1">
    <location>
        <begin position="258"/>
        <end position="280"/>
    </location>
</feature>
<keyword evidence="2" id="KW-0732">Signal</keyword>
<feature type="region of interest" description="Disordered" evidence="1">
    <location>
        <begin position="431"/>
        <end position="521"/>
    </location>
</feature>
<organism evidence="3 4">
    <name type="scientific">Habropoda laboriosa</name>
    <dbReference type="NCBI Taxonomy" id="597456"/>
    <lineage>
        <taxon>Eukaryota</taxon>
        <taxon>Metazoa</taxon>
        <taxon>Ecdysozoa</taxon>
        <taxon>Arthropoda</taxon>
        <taxon>Hexapoda</taxon>
        <taxon>Insecta</taxon>
        <taxon>Pterygota</taxon>
        <taxon>Neoptera</taxon>
        <taxon>Endopterygota</taxon>
        <taxon>Hymenoptera</taxon>
        <taxon>Apocrita</taxon>
        <taxon>Aculeata</taxon>
        <taxon>Apoidea</taxon>
        <taxon>Anthophila</taxon>
        <taxon>Apidae</taxon>
        <taxon>Habropoda</taxon>
    </lineage>
</organism>
<evidence type="ECO:0000256" key="2">
    <source>
        <dbReference type="SAM" id="SignalP"/>
    </source>
</evidence>
<feature type="region of interest" description="Disordered" evidence="1">
    <location>
        <begin position="73"/>
        <end position="108"/>
    </location>
</feature>
<sequence>MKLRTFQVLYYLCVLCTFVQSESISRSSPSLSARGTQGTLNANIPRDKRALGLILSGLAQVFGYTVNPVQIASLPNPTSEDEARATPNNNQQPPNSTESSGSSTAATPKQRETIRFTGVLNFGNSTGLLGHLQQYERIFHRQNGSSNSTAQTPTSSIAPPQLDPRTSISNQSTQPPFLLKIPLPNVAEPPLPVVPQSPLPEIPPQDIQLSYPGPLVPVRKEQQPVYRKNESTERTTVESEEIKSGKEVQSAAPPNEEPEWKKEHEERLSELERRQEEQAHQLRQQEWYRNGGKDDNYSGEEIRHGNNDCGNEEKENLKGDRSEEEEDRYESGERIAEYPTTQKTTNAEEDSYRNYKDEDYKYKQYEDTPETSENYTGIQYSEPLPLSDDDEQRRPEELRNSYGELLGNRELFDEGFLNYFSKFKEPLSDFYSSFAPRGSKEVEDSRGKEEDRSGEKIREEDESPARNKYEEYSLEEDTRRKDGEGSNEDTSEPSLRYSNNISSNGKNRSYLEERRTSEETDFSKYMPLVVPVRYLDAPEELKKAKSRLFTSEKSSKDNNGPKAEATKKVSFKEPYRPKKENLKAMVNPSERHTPKKLHEGEEKELQVWPPPFDFVLDGIIHANGVPVKSSNNSGIKVSNIRRKPDKDTRQQRGRRVTFDSSTEKSRDTSENIDRLKKDLERGKVSEKRQMLLNRPVNAKRDNRTPVKIEEMKSDRRKEEPEFWKRYKYTLNNNYKNTERPNIEIQRQVQVQAPDSLNLKKLEFLKPTEKSEVIVENDYTELYPERNKNSQVREKSESMTTFDPVKNYNYFDFDENPYRFNYGTEKLSGDFEVSGKMEGEGAIGLAMPQEDVYRYDESLTKFASEPESRNEKVQGRDYGNAASTDKREEMQRRSELETKMAEILENLKTRLLVE</sequence>
<feature type="signal peptide" evidence="2">
    <location>
        <begin position="1"/>
        <end position="21"/>
    </location>
</feature>
<feature type="compositionally biased region" description="Low complexity" evidence="1">
    <location>
        <begin position="87"/>
        <end position="107"/>
    </location>
</feature>
<dbReference type="Proteomes" id="UP000053825">
    <property type="component" value="Unassembled WGS sequence"/>
</dbReference>
<feature type="compositionally biased region" description="Basic and acidic residues" evidence="1">
    <location>
        <begin position="291"/>
        <end position="321"/>
    </location>
</feature>
<feature type="compositionally biased region" description="Basic and acidic residues" evidence="1">
    <location>
        <begin position="883"/>
        <end position="895"/>
    </location>
</feature>
<keyword evidence="4" id="KW-1185">Reference proteome</keyword>
<feature type="region of interest" description="Disordered" evidence="1">
    <location>
        <begin position="143"/>
        <end position="176"/>
    </location>
</feature>
<reference evidence="3 4" key="1">
    <citation type="submission" date="2015-07" db="EMBL/GenBank/DDBJ databases">
        <title>The genome of Habropoda laboriosa.</title>
        <authorList>
            <person name="Pan H."/>
            <person name="Kapheim K."/>
        </authorList>
    </citation>
    <scope>NUCLEOTIDE SEQUENCE [LARGE SCALE GENOMIC DNA]</scope>
    <source>
        <strain evidence="3">0110345459</strain>
    </source>
</reference>
<feature type="region of interest" description="Disordered" evidence="1">
    <location>
        <begin position="218"/>
        <end position="407"/>
    </location>
</feature>
<feature type="compositionally biased region" description="Basic and acidic residues" evidence="1">
    <location>
        <begin position="218"/>
        <end position="246"/>
    </location>
</feature>
<evidence type="ECO:0000313" key="3">
    <source>
        <dbReference type="EMBL" id="KOC61713.1"/>
    </source>
</evidence>
<feature type="compositionally biased region" description="Basic and acidic residues" evidence="1">
    <location>
        <begin position="509"/>
        <end position="521"/>
    </location>
</feature>
<gene>
    <name evidence="3" type="ORF">WH47_02970</name>
</gene>
<feature type="compositionally biased region" description="Basic and acidic residues" evidence="1">
    <location>
        <begin position="661"/>
        <end position="672"/>
    </location>
</feature>
<protein>
    <submittedName>
        <fullName evidence="3">Uncharacterized protein</fullName>
    </submittedName>
</protein>
<feature type="region of interest" description="Disordered" evidence="1">
    <location>
        <begin position="625"/>
        <end position="672"/>
    </location>
</feature>
<evidence type="ECO:0000256" key="1">
    <source>
        <dbReference type="SAM" id="MobiDB-lite"/>
    </source>
</evidence>
<feature type="compositionally biased region" description="Basic and acidic residues" evidence="1">
    <location>
        <begin position="438"/>
        <end position="484"/>
    </location>
</feature>